<dbReference type="SMART" id="SM00065">
    <property type="entry name" value="GAF"/>
    <property type="match status" value="1"/>
</dbReference>
<dbReference type="FunFam" id="3.30.70.270:FF:000001">
    <property type="entry name" value="Diguanylate cyclase domain protein"/>
    <property type="match status" value="1"/>
</dbReference>
<dbReference type="InterPro" id="IPR003018">
    <property type="entry name" value="GAF"/>
</dbReference>
<proteinExistence type="predicted"/>
<dbReference type="GO" id="GO:0052621">
    <property type="term" value="F:diguanylate cyclase activity"/>
    <property type="evidence" value="ECO:0007669"/>
    <property type="project" value="TreeGrafter"/>
</dbReference>
<feature type="transmembrane region" description="Helical" evidence="1">
    <location>
        <begin position="206"/>
        <end position="224"/>
    </location>
</feature>
<dbReference type="PANTHER" id="PTHR45138">
    <property type="entry name" value="REGULATORY COMPONENTS OF SENSORY TRANSDUCTION SYSTEM"/>
    <property type="match status" value="1"/>
</dbReference>
<feature type="transmembrane region" description="Helical" evidence="1">
    <location>
        <begin position="39"/>
        <end position="58"/>
    </location>
</feature>
<dbReference type="GO" id="GO:0016301">
    <property type="term" value="F:kinase activity"/>
    <property type="evidence" value="ECO:0007669"/>
    <property type="project" value="UniProtKB-KW"/>
</dbReference>
<name>A0A090IWV8_9BACI</name>
<dbReference type="PANTHER" id="PTHR45138:SF9">
    <property type="entry name" value="DIGUANYLATE CYCLASE DGCM-RELATED"/>
    <property type="match status" value="1"/>
</dbReference>
<feature type="transmembrane region" description="Helical" evidence="1">
    <location>
        <begin position="70"/>
        <end position="95"/>
    </location>
</feature>
<dbReference type="InterPro" id="IPR000160">
    <property type="entry name" value="GGDEF_dom"/>
</dbReference>
<dbReference type="InterPro" id="IPR029016">
    <property type="entry name" value="GAF-like_dom_sf"/>
</dbReference>
<reference evidence="3 4" key="1">
    <citation type="submission" date="2014-07" db="EMBL/GenBank/DDBJ databases">
        <authorList>
            <person name="Wibberg Daniel"/>
        </authorList>
    </citation>
    <scope>NUCLEOTIDE SEQUENCE [LARGE SCALE GENOMIC DNA]</scope>
</reference>
<dbReference type="InterPro" id="IPR043128">
    <property type="entry name" value="Rev_trsase/Diguanyl_cyclase"/>
</dbReference>
<dbReference type="Gene3D" id="3.30.70.270">
    <property type="match status" value="1"/>
</dbReference>
<feature type="transmembrane region" description="Helical" evidence="1">
    <location>
        <begin position="107"/>
        <end position="128"/>
    </location>
</feature>
<dbReference type="GO" id="GO:1902201">
    <property type="term" value="P:negative regulation of bacterial-type flagellum-dependent cell motility"/>
    <property type="evidence" value="ECO:0007669"/>
    <property type="project" value="TreeGrafter"/>
</dbReference>
<dbReference type="InterPro" id="IPR029787">
    <property type="entry name" value="Nucleotide_cyclase"/>
</dbReference>
<dbReference type="SMART" id="SM00267">
    <property type="entry name" value="GGDEF"/>
    <property type="match status" value="1"/>
</dbReference>
<dbReference type="Pfam" id="PF13185">
    <property type="entry name" value="GAF_2"/>
    <property type="match status" value="1"/>
</dbReference>
<evidence type="ECO:0000259" key="2">
    <source>
        <dbReference type="PROSITE" id="PS50887"/>
    </source>
</evidence>
<evidence type="ECO:0000256" key="1">
    <source>
        <dbReference type="SAM" id="Phobius"/>
    </source>
</evidence>
<gene>
    <name evidence="3" type="ORF">BT1A1_2377</name>
</gene>
<feature type="transmembrane region" description="Helical" evidence="1">
    <location>
        <begin position="180"/>
        <end position="200"/>
    </location>
</feature>
<dbReference type="AlphaFoldDB" id="A0A090IWV8"/>
<dbReference type="Proteomes" id="UP000040576">
    <property type="component" value="Unassembled WGS sequence"/>
</dbReference>
<dbReference type="SUPFAM" id="SSF55781">
    <property type="entry name" value="GAF domain-like"/>
    <property type="match status" value="1"/>
</dbReference>
<dbReference type="PROSITE" id="PS50887">
    <property type="entry name" value="GGDEF"/>
    <property type="match status" value="1"/>
</dbReference>
<keyword evidence="1" id="KW-1133">Transmembrane helix</keyword>
<evidence type="ECO:0000313" key="4">
    <source>
        <dbReference type="Proteomes" id="UP000040576"/>
    </source>
</evidence>
<feature type="transmembrane region" description="Helical" evidence="1">
    <location>
        <begin position="140"/>
        <end position="168"/>
    </location>
</feature>
<dbReference type="EMBL" id="CCRF01000066">
    <property type="protein sequence ID" value="CEE02197.1"/>
    <property type="molecule type" value="Genomic_DNA"/>
</dbReference>
<dbReference type="Pfam" id="PF00990">
    <property type="entry name" value="GGDEF"/>
    <property type="match status" value="1"/>
</dbReference>
<dbReference type="InterPro" id="IPR050469">
    <property type="entry name" value="Diguanylate_Cyclase"/>
</dbReference>
<keyword evidence="1" id="KW-0472">Membrane</keyword>
<organism evidence="3 4">
    <name type="scientific">Caldibacillus thermoamylovorans</name>
    <dbReference type="NCBI Taxonomy" id="35841"/>
    <lineage>
        <taxon>Bacteria</taxon>
        <taxon>Bacillati</taxon>
        <taxon>Bacillota</taxon>
        <taxon>Bacilli</taxon>
        <taxon>Bacillales</taxon>
        <taxon>Bacillaceae</taxon>
        <taxon>Caldibacillus</taxon>
    </lineage>
</organism>
<sequence length="572" mass="65624">MVVDRRTQIFIWVAWFAVFPIGLWTAYKISPPTHFYHHFDFLVTSGLSCIVALIPIVVNQIPFSVTQWLTLFVFLKYGLFAEIILAQIITFIVLLRLRLPKEKRYNFPLNSIMFMIVSLVSGAIFYIFGGEHVQAGNLTINFVVLAGLYMASYFIINQILFTGAFSFLYKTRKPLITKAFLWEGLIHLIAFPVGITLFFLYDLVGVSSFLLVGAPIISTQLILLKYNTSKEINQYLQKAVETGHRLTERLKFEEVLNTFIDHLLNMFPADYLYIFDDMNDDRLQAVRCYENGKFITRKFSLIKKGVGIIGQVWATGQFAFYRDKQQWKNINTEGIPDEMESVLVVPIIKNNAVSGVLFLGTQIKVEYQKYHLMILYILCSYLAVALENARHYEQTKKESERDPLTKLYNARVCRRKLRDGFNLLHTGKIKCISLLMLDIDYFKSINDQYGHQSGNEILIQMSDLLREIVGNRGTLTRYGGEEFIIILPDVKKEEAIQMGESIRQTIENFSFYMHDNLADERKTISTKITVSIGVASAPADTDNAISLIRYADRALYLGAKRVGRNKVAEYVG</sequence>
<feature type="domain" description="GGDEF" evidence="2">
    <location>
        <begin position="430"/>
        <end position="572"/>
    </location>
</feature>
<feature type="transmembrane region" description="Helical" evidence="1">
    <location>
        <begin position="6"/>
        <end position="27"/>
    </location>
</feature>
<keyword evidence="1" id="KW-0812">Transmembrane</keyword>
<keyword evidence="4" id="KW-1185">Reference proteome</keyword>
<dbReference type="CDD" id="cd01949">
    <property type="entry name" value="GGDEF"/>
    <property type="match status" value="1"/>
</dbReference>
<keyword evidence="3" id="KW-0808">Transferase</keyword>
<dbReference type="GO" id="GO:0005886">
    <property type="term" value="C:plasma membrane"/>
    <property type="evidence" value="ECO:0007669"/>
    <property type="project" value="TreeGrafter"/>
</dbReference>
<dbReference type="NCBIfam" id="TIGR00254">
    <property type="entry name" value="GGDEF"/>
    <property type="match status" value="1"/>
</dbReference>
<dbReference type="SUPFAM" id="SSF55073">
    <property type="entry name" value="Nucleotide cyclase"/>
    <property type="match status" value="1"/>
</dbReference>
<evidence type="ECO:0000313" key="3">
    <source>
        <dbReference type="EMBL" id="CEE02197.1"/>
    </source>
</evidence>
<accession>A0A090IWV8</accession>
<keyword evidence="3" id="KW-0418">Kinase</keyword>
<dbReference type="Gene3D" id="3.30.450.40">
    <property type="match status" value="1"/>
</dbReference>
<dbReference type="GO" id="GO:0043709">
    <property type="term" value="P:cell adhesion involved in single-species biofilm formation"/>
    <property type="evidence" value="ECO:0007669"/>
    <property type="project" value="TreeGrafter"/>
</dbReference>
<dbReference type="RefSeq" id="WP_034771478.1">
    <property type="nucleotide sequence ID" value="NZ_CCRF01000066.1"/>
</dbReference>
<protein>
    <submittedName>
        <fullName evidence="3">Two-component sensor histidine kinase</fullName>
    </submittedName>
</protein>